<dbReference type="Gramene" id="ONK58116">
    <property type="protein sequence ID" value="ONK58116"/>
    <property type="gene ID" value="A4U43_C09F8290"/>
</dbReference>
<dbReference type="InterPro" id="IPR000387">
    <property type="entry name" value="Tyr_Pase_dom"/>
</dbReference>
<evidence type="ECO:0000313" key="6">
    <source>
        <dbReference type="EMBL" id="ONK58116.1"/>
    </source>
</evidence>
<keyword evidence="1" id="KW-0378">Hydrolase</keyword>
<dbReference type="InterPro" id="IPR029006">
    <property type="entry name" value="ADF-H/Gelsolin-like_dom_sf"/>
</dbReference>
<proteinExistence type="predicted"/>
<gene>
    <name evidence="6" type="ORF">A4U43_C09F8290</name>
</gene>
<feature type="domain" description="Tyrosine specific protein phosphatases" evidence="5">
    <location>
        <begin position="99"/>
        <end position="151"/>
    </location>
</feature>
<dbReference type="Gene3D" id="3.40.20.10">
    <property type="entry name" value="Severin"/>
    <property type="match status" value="1"/>
</dbReference>
<reference evidence="7" key="1">
    <citation type="journal article" date="2017" name="Nat. Commun.">
        <title>The asparagus genome sheds light on the origin and evolution of a young Y chromosome.</title>
        <authorList>
            <person name="Harkess A."/>
            <person name="Zhou J."/>
            <person name="Xu C."/>
            <person name="Bowers J.E."/>
            <person name="Van der Hulst R."/>
            <person name="Ayyampalayam S."/>
            <person name="Mercati F."/>
            <person name="Riccardi P."/>
            <person name="McKain M.R."/>
            <person name="Kakrana A."/>
            <person name="Tang H."/>
            <person name="Ray J."/>
            <person name="Groenendijk J."/>
            <person name="Arikit S."/>
            <person name="Mathioni S.M."/>
            <person name="Nakano M."/>
            <person name="Shan H."/>
            <person name="Telgmann-Rauber A."/>
            <person name="Kanno A."/>
            <person name="Yue Z."/>
            <person name="Chen H."/>
            <person name="Li W."/>
            <person name="Chen Y."/>
            <person name="Xu X."/>
            <person name="Zhang Y."/>
            <person name="Luo S."/>
            <person name="Chen H."/>
            <person name="Gao J."/>
            <person name="Mao Z."/>
            <person name="Pires J.C."/>
            <person name="Luo M."/>
            <person name="Kudrna D."/>
            <person name="Wing R.A."/>
            <person name="Meyers B.C."/>
            <person name="Yi K."/>
            <person name="Kong H."/>
            <person name="Lavrijsen P."/>
            <person name="Sunseri F."/>
            <person name="Falavigna A."/>
            <person name="Ye Y."/>
            <person name="Leebens-Mack J.H."/>
            <person name="Chen G."/>
        </authorList>
    </citation>
    <scope>NUCLEOTIDE SEQUENCE [LARGE SCALE GENOMIC DNA]</scope>
    <source>
        <strain evidence="7">cv. DH0086</strain>
    </source>
</reference>
<dbReference type="SMART" id="SM00262">
    <property type="entry name" value="GEL"/>
    <property type="match status" value="1"/>
</dbReference>
<dbReference type="SUPFAM" id="SSF52799">
    <property type="entry name" value="(Phosphotyrosine protein) phosphatases II"/>
    <property type="match status" value="1"/>
</dbReference>
<evidence type="ECO:0000313" key="7">
    <source>
        <dbReference type="Proteomes" id="UP000243459"/>
    </source>
</evidence>
<keyword evidence="7" id="KW-1185">Reference proteome</keyword>
<dbReference type="PROSITE" id="PS50056">
    <property type="entry name" value="TYR_PHOSPHATASE_2"/>
    <property type="match status" value="1"/>
</dbReference>
<keyword evidence="2" id="KW-0904">Protein phosphatase</keyword>
<dbReference type="InterPro" id="IPR020422">
    <property type="entry name" value="TYR_PHOSPHATASE_DUAL_dom"/>
</dbReference>
<sequence>MKKKLSPPLADPSTAPSPGPSAPTLALIHQTLENQLAALFPLSSRFTARSPARHGITHVLNCVGTPRCPDYFRGDLVYKTLYLHDSPAEDITSVLYDAFDYLEEVRSLDGARAFVHCSKGASRSAALVIAYLIWSSSLSFQDALAHVRSARSVADPNLGFASQLLQCQNRFHALPPSPGSVVRVYRMAPHSPYDPLHLVPKVVDRPWLPRFDSRGAFLVVHVSHGIFIWLGSFCERVMAVRANEAARQIVRYERVKVSIFTVSEGSESSEFWDVLNGEDFCDTSVTIDVGNRKVELYDLDFEIFRRAITGGVVPPAPMAGSETRLPARESAWSRVRKKFLRRCGDITEIGNKDDEEEEEQKENTEFRSPSSLSSITSGDTTSTLSTFSPASSSSFDLHNLSPSGSDFTPTLVSKLPHLHSRKVKNNEEATGSLQSLAVRRGSNPPCLVLLPPVEGGKCRLSPRDIVRDWCLSSPFVSDLEEHHVH</sequence>
<dbReference type="Proteomes" id="UP000243459">
    <property type="component" value="Chromosome 9"/>
</dbReference>
<feature type="compositionally biased region" description="Low complexity" evidence="3">
    <location>
        <begin position="380"/>
        <end position="394"/>
    </location>
</feature>
<dbReference type="SMART" id="SM00195">
    <property type="entry name" value="DSPc"/>
    <property type="match status" value="1"/>
</dbReference>
<dbReference type="PANTHER" id="PTHR46381">
    <property type="entry name" value="MKPA PROTEIN"/>
    <property type="match status" value="1"/>
</dbReference>
<evidence type="ECO:0000259" key="4">
    <source>
        <dbReference type="PROSITE" id="PS50054"/>
    </source>
</evidence>
<dbReference type="EMBL" id="CM007389">
    <property type="protein sequence ID" value="ONK58116.1"/>
    <property type="molecule type" value="Genomic_DNA"/>
</dbReference>
<feature type="compositionally biased region" description="Polar residues" evidence="3">
    <location>
        <begin position="366"/>
        <end position="379"/>
    </location>
</feature>
<dbReference type="CDD" id="cd14498">
    <property type="entry name" value="DSP"/>
    <property type="match status" value="1"/>
</dbReference>
<name>A0A5P1EB11_ASPOF</name>
<protein>
    <submittedName>
        <fullName evidence="6">Uncharacterized protein</fullName>
    </submittedName>
</protein>
<feature type="region of interest" description="Disordered" evidence="3">
    <location>
        <begin position="1"/>
        <end position="23"/>
    </location>
</feature>
<dbReference type="Gene3D" id="3.90.190.10">
    <property type="entry name" value="Protein tyrosine phosphatase superfamily"/>
    <property type="match status" value="1"/>
</dbReference>
<dbReference type="InterPro" id="IPR016130">
    <property type="entry name" value="Tyr_Pase_AS"/>
</dbReference>
<evidence type="ECO:0000256" key="3">
    <source>
        <dbReference type="SAM" id="MobiDB-lite"/>
    </source>
</evidence>
<dbReference type="OrthoDB" id="165342at2759"/>
<dbReference type="InterPro" id="IPR000340">
    <property type="entry name" value="Dual-sp_phosphatase_cat-dom"/>
</dbReference>
<dbReference type="Pfam" id="PF00782">
    <property type="entry name" value="DSPc"/>
    <property type="match status" value="1"/>
</dbReference>
<evidence type="ECO:0000256" key="1">
    <source>
        <dbReference type="ARBA" id="ARBA00022801"/>
    </source>
</evidence>
<dbReference type="PROSITE" id="PS50054">
    <property type="entry name" value="TYR_PHOSPHATASE_DUAL"/>
    <property type="match status" value="1"/>
</dbReference>
<dbReference type="AlphaFoldDB" id="A0A5P1EB11"/>
<dbReference type="PROSITE" id="PS00383">
    <property type="entry name" value="TYR_PHOSPHATASE_1"/>
    <property type="match status" value="1"/>
</dbReference>
<feature type="domain" description="Tyrosine-protein phosphatase" evidence="4">
    <location>
        <begin position="27"/>
        <end position="173"/>
    </location>
</feature>
<dbReference type="GO" id="GO:0004721">
    <property type="term" value="F:phosphoprotein phosphatase activity"/>
    <property type="evidence" value="ECO:0007669"/>
    <property type="project" value="UniProtKB-KW"/>
</dbReference>
<dbReference type="InterPro" id="IPR007122">
    <property type="entry name" value="Villin/Gelsolin"/>
</dbReference>
<dbReference type="PANTHER" id="PTHR46381:SF2">
    <property type="entry name" value="MAP KINASE PHOSPHATASE"/>
    <property type="match status" value="1"/>
</dbReference>
<organism evidence="6 7">
    <name type="scientific">Asparagus officinalis</name>
    <name type="common">Garden asparagus</name>
    <dbReference type="NCBI Taxonomy" id="4686"/>
    <lineage>
        <taxon>Eukaryota</taxon>
        <taxon>Viridiplantae</taxon>
        <taxon>Streptophyta</taxon>
        <taxon>Embryophyta</taxon>
        <taxon>Tracheophyta</taxon>
        <taxon>Spermatophyta</taxon>
        <taxon>Magnoliopsida</taxon>
        <taxon>Liliopsida</taxon>
        <taxon>Asparagales</taxon>
        <taxon>Asparagaceae</taxon>
        <taxon>Asparagoideae</taxon>
        <taxon>Asparagus</taxon>
    </lineage>
</organism>
<feature type="region of interest" description="Disordered" evidence="3">
    <location>
        <begin position="350"/>
        <end position="395"/>
    </location>
</feature>
<dbReference type="GO" id="GO:0051015">
    <property type="term" value="F:actin filament binding"/>
    <property type="evidence" value="ECO:0007669"/>
    <property type="project" value="InterPro"/>
</dbReference>
<evidence type="ECO:0000256" key="2">
    <source>
        <dbReference type="ARBA" id="ARBA00022912"/>
    </source>
</evidence>
<dbReference type="SUPFAM" id="SSF55753">
    <property type="entry name" value="Actin depolymerizing proteins"/>
    <property type="match status" value="1"/>
</dbReference>
<accession>A0A5P1EB11</accession>
<evidence type="ECO:0000259" key="5">
    <source>
        <dbReference type="PROSITE" id="PS50056"/>
    </source>
</evidence>
<dbReference type="InterPro" id="IPR029021">
    <property type="entry name" value="Prot-tyrosine_phosphatase-like"/>
</dbReference>